<dbReference type="OrthoDB" id="163097at2"/>
<feature type="region of interest" description="Disordered" evidence="1">
    <location>
        <begin position="63"/>
        <end position="97"/>
    </location>
</feature>
<feature type="transmembrane region" description="Helical" evidence="2">
    <location>
        <begin position="21"/>
        <end position="44"/>
    </location>
</feature>
<evidence type="ECO:0000256" key="1">
    <source>
        <dbReference type="SAM" id="MobiDB-lite"/>
    </source>
</evidence>
<name>E8MYJ9_ANATU</name>
<feature type="region of interest" description="Disordered" evidence="1">
    <location>
        <begin position="218"/>
        <end position="245"/>
    </location>
</feature>
<dbReference type="SMART" id="SM00257">
    <property type="entry name" value="LysM"/>
    <property type="match status" value="2"/>
</dbReference>
<evidence type="ECO:0000256" key="2">
    <source>
        <dbReference type="SAM" id="Phobius"/>
    </source>
</evidence>
<keyword evidence="2" id="KW-1133">Transmembrane helix</keyword>
<protein>
    <recommendedName>
        <fullName evidence="3">LysM domain-containing protein</fullName>
    </recommendedName>
</protein>
<dbReference type="SUPFAM" id="SSF54106">
    <property type="entry name" value="LysM domain"/>
    <property type="match status" value="2"/>
</dbReference>
<gene>
    <name evidence="4" type="ordered locus">ANT_23090</name>
</gene>
<dbReference type="Pfam" id="PF01476">
    <property type="entry name" value="LysM"/>
    <property type="match status" value="2"/>
</dbReference>
<feature type="compositionally biased region" description="Low complexity" evidence="1">
    <location>
        <begin position="63"/>
        <end position="94"/>
    </location>
</feature>
<dbReference type="KEGG" id="atm:ANT_23090"/>
<dbReference type="Proteomes" id="UP000008922">
    <property type="component" value="Chromosome"/>
</dbReference>
<dbReference type="RefSeq" id="WP_013560702.1">
    <property type="nucleotide sequence ID" value="NC_014960.1"/>
</dbReference>
<keyword evidence="5" id="KW-1185">Reference proteome</keyword>
<dbReference type="AlphaFoldDB" id="E8MYJ9"/>
<organism evidence="4 5">
    <name type="scientific">Anaerolinea thermophila (strain DSM 14523 / JCM 11388 / NBRC 100420 / UNI-1)</name>
    <dbReference type="NCBI Taxonomy" id="926569"/>
    <lineage>
        <taxon>Bacteria</taxon>
        <taxon>Bacillati</taxon>
        <taxon>Chloroflexota</taxon>
        <taxon>Anaerolineae</taxon>
        <taxon>Anaerolineales</taxon>
        <taxon>Anaerolineaceae</taxon>
        <taxon>Anaerolinea</taxon>
    </lineage>
</organism>
<sequence>MIRKDSPQSVIESYRRRQQMGPFIVWGLAVLLVVVGIIILVVWFTGQNRPAISLFASPTPTATSTFTPTPVTPTSTPTVTPTETLTPTVTETPTPQGPFEYTVQEGDTCWDIAVKFEADLLVLLTLNNFGNTCPIKPGDKILVPVKGQELPTETPLPTDLPRGQKIEYIVKTGETLDIIARRFNSTIEAILKENKLTDANKISAGQKLIIPVNIVTPTPTRAPTRTTTPGGSTATPVPPTATATP</sequence>
<dbReference type="PANTHER" id="PTHR33734:SF22">
    <property type="entry name" value="MEMBRANE-BOUND LYTIC MUREIN TRANSGLYCOSYLASE D"/>
    <property type="match status" value="1"/>
</dbReference>
<dbReference type="eggNOG" id="COG1388">
    <property type="taxonomic scope" value="Bacteria"/>
</dbReference>
<dbReference type="CDD" id="cd00118">
    <property type="entry name" value="LysM"/>
    <property type="match status" value="2"/>
</dbReference>
<accession>E8MYJ9</accession>
<keyword evidence="2" id="KW-0812">Transmembrane</keyword>
<evidence type="ECO:0000259" key="3">
    <source>
        <dbReference type="PROSITE" id="PS51782"/>
    </source>
</evidence>
<dbReference type="STRING" id="926569.ANT_23090"/>
<dbReference type="HOGENOM" id="CLU_1131756_0_0_0"/>
<keyword evidence="2" id="KW-0472">Membrane</keyword>
<feature type="domain" description="LysM" evidence="3">
    <location>
        <begin position="166"/>
        <end position="210"/>
    </location>
</feature>
<dbReference type="EMBL" id="AP012029">
    <property type="protein sequence ID" value="BAJ64335.1"/>
    <property type="molecule type" value="Genomic_DNA"/>
</dbReference>
<dbReference type="InterPro" id="IPR036779">
    <property type="entry name" value="LysM_dom_sf"/>
</dbReference>
<proteinExistence type="predicted"/>
<dbReference type="PANTHER" id="PTHR33734">
    <property type="entry name" value="LYSM DOMAIN-CONTAINING GPI-ANCHORED PROTEIN 2"/>
    <property type="match status" value="1"/>
</dbReference>
<evidence type="ECO:0000313" key="4">
    <source>
        <dbReference type="EMBL" id="BAJ64335.1"/>
    </source>
</evidence>
<dbReference type="Gene3D" id="3.10.350.10">
    <property type="entry name" value="LysM domain"/>
    <property type="match status" value="2"/>
</dbReference>
<dbReference type="InterPro" id="IPR018392">
    <property type="entry name" value="LysM"/>
</dbReference>
<dbReference type="InParanoid" id="E8MYJ9"/>
<dbReference type="PROSITE" id="PS51782">
    <property type="entry name" value="LYSM"/>
    <property type="match status" value="2"/>
</dbReference>
<feature type="domain" description="LysM" evidence="3">
    <location>
        <begin position="99"/>
        <end position="143"/>
    </location>
</feature>
<reference evidence="4 5" key="1">
    <citation type="submission" date="2010-12" db="EMBL/GenBank/DDBJ databases">
        <title>Whole genome sequence of Anaerolinea thermophila UNI-1.</title>
        <authorList>
            <person name="Narita-Yamada S."/>
            <person name="Kishi E."/>
            <person name="Watanabe Y."/>
            <person name="Takasaki K."/>
            <person name="Ankai A."/>
            <person name="Oguchi A."/>
            <person name="Fukui S."/>
            <person name="Takahashi M."/>
            <person name="Yashiro I."/>
            <person name="Hosoyama A."/>
            <person name="Sekiguchi Y."/>
            <person name="Hanada S."/>
            <person name="Fujita N."/>
        </authorList>
    </citation>
    <scope>NUCLEOTIDE SEQUENCE [LARGE SCALE GENOMIC DNA]</scope>
    <source>
        <strain evidence="5">DSM 14523 / JCM 11388 / NBRC 100420 / UNI-1</strain>
    </source>
</reference>
<evidence type="ECO:0000313" key="5">
    <source>
        <dbReference type="Proteomes" id="UP000008922"/>
    </source>
</evidence>